<sequence>MTITAAKEIEKTLTMIARSQRLLESLQDNEIDSDYFAVIATSENGTDAIEEYCITDFALNIAALMRRIKETIEAQAVRIAELKEEAGHYKECYWASQKELAALREQEPIGYIDPDSLREYRGVKSGGSWSDKPKRDEYNQTTPIFAQPVPTAPVAVPEEVANITEANNYTAGNAYELDAWMRGANWMRAEVLRLNSGSKPQRFVVALPGRVEADCDYQHYLLAEEDVIAAIRAAGGEIAE</sequence>
<gene>
    <name evidence="1" type="ORF">AV903_08615</name>
    <name evidence="2" type="ORF">AV903_12345</name>
</gene>
<dbReference type="RefSeq" id="WP_233480243.1">
    <property type="nucleotide sequence ID" value="NZ_CP013970.1"/>
</dbReference>
<evidence type="ECO:0008006" key="4">
    <source>
        <dbReference type="Google" id="ProtNLM"/>
    </source>
</evidence>
<dbReference type="EMBL" id="CP013970">
    <property type="protein sequence ID" value="AXF76099.1"/>
    <property type="molecule type" value="Genomic_DNA"/>
</dbReference>
<dbReference type="AlphaFoldDB" id="A0A345CRN2"/>
<name>A0A345CRN2_9GAMM</name>
<dbReference type="Proteomes" id="UP000264980">
    <property type="component" value="Chromosome"/>
</dbReference>
<evidence type="ECO:0000313" key="3">
    <source>
        <dbReference type="Proteomes" id="UP000264980"/>
    </source>
</evidence>
<proteinExistence type="predicted"/>
<organism evidence="1 3">
    <name type="scientific">Erwinia tracheiphila</name>
    <dbReference type="NCBI Taxonomy" id="65700"/>
    <lineage>
        <taxon>Bacteria</taxon>
        <taxon>Pseudomonadati</taxon>
        <taxon>Pseudomonadota</taxon>
        <taxon>Gammaproteobacteria</taxon>
        <taxon>Enterobacterales</taxon>
        <taxon>Erwiniaceae</taxon>
        <taxon>Erwinia</taxon>
    </lineage>
</organism>
<protein>
    <recommendedName>
        <fullName evidence="4">Ead/Ea22-like family protein</fullName>
    </recommendedName>
</protein>
<evidence type="ECO:0000313" key="1">
    <source>
        <dbReference type="EMBL" id="AXF76099.1"/>
    </source>
</evidence>
<reference evidence="1 3" key="1">
    <citation type="submission" date="2016-01" db="EMBL/GenBank/DDBJ databases">
        <authorList>
            <person name="Oliw E.H."/>
        </authorList>
    </citation>
    <scope>NUCLEOTIDE SEQUENCE [LARGE SCALE GENOMIC DNA]</scope>
    <source>
        <strain evidence="1 3">MDcuke</strain>
    </source>
</reference>
<dbReference type="EMBL" id="CP013970">
    <property type="protein sequence ID" value="AXF76654.1"/>
    <property type="molecule type" value="Genomic_DNA"/>
</dbReference>
<accession>A0A345CRN2</accession>
<evidence type="ECO:0000313" key="2">
    <source>
        <dbReference type="EMBL" id="AXF76654.1"/>
    </source>
</evidence>